<dbReference type="EMBL" id="SNZR01000014">
    <property type="protein sequence ID" value="TDR89129.1"/>
    <property type="molecule type" value="Genomic_DNA"/>
</dbReference>
<proteinExistence type="predicted"/>
<reference evidence="2 3" key="1">
    <citation type="submission" date="2019-03" db="EMBL/GenBank/DDBJ databases">
        <title>Genomic Encyclopedia of Type Strains, Phase IV (KMG-IV): sequencing the most valuable type-strain genomes for metagenomic binning, comparative biology and taxonomic classification.</title>
        <authorList>
            <person name="Goeker M."/>
        </authorList>
    </citation>
    <scope>NUCLEOTIDE SEQUENCE [LARGE SCALE GENOMIC DNA]</scope>
    <source>
        <strain evidence="2 3">DSM 25903</strain>
    </source>
</reference>
<dbReference type="InterPro" id="IPR054189">
    <property type="entry name" value="DUF6894"/>
</dbReference>
<feature type="domain" description="DUF6894" evidence="1">
    <location>
        <begin position="3"/>
        <end position="72"/>
    </location>
</feature>
<protein>
    <recommendedName>
        <fullName evidence="1">DUF6894 domain-containing protein</fullName>
    </recommendedName>
</protein>
<dbReference type="RefSeq" id="WP_133772607.1">
    <property type="nucleotide sequence ID" value="NZ_SNZR01000014.1"/>
</dbReference>
<comment type="caution">
    <text evidence="2">The sequence shown here is derived from an EMBL/GenBank/DDBJ whole genome shotgun (WGS) entry which is preliminary data.</text>
</comment>
<gene>
    <name evidence="2" type="ORF">EV668_3617</name>
</gene>
<evidence type="ECO:0000313" key="2">
    <source>
        <dbReference type="EMBL" id="TDR89129.1"/>
    </source>
</evidence>
<organism evidence="2 3">
    <name type="scientific">Enterovirga rhinocerotis</name>
    <dbReference type="NCBI Taxonomy" id="1339210"/>
    <lineage>
        <taxon>Bacteria</taxon>
        <taxon>Pseudomonadati</taxon>
        <taxon>Pseudomonadota</taxon>
        <taxon>Alphaproteobacteria</taxon>
        <taxon>Hyphomicrobiales</taxon>
        <taxon>Methylobacteriaceae</taxon>
        <taxon>Enterovirga</taxon>
    </lineage>
</organism>
<dbReference type="AlphaFoldDB" id="A0A4V3DXK1"/>
<dbReference type="OrthoDB" id="8296556at2"/>
<name>A0A4V3DXK1_9HYPH</name>
<accession>A0A4V3DXK1</accession>
<sequence length="73" mass="7854">MARYFFSIRSGDRLIPDQEGIDLPASADLDACAVYLARKLRQDLGLPESDLGNLTVEVTDTGGELVTRVAVTG</sequence>
<dbReference type="Proteomes" id="UP000295122">
    <property type="component" value="Unassembled WGS sequence"/>
</dbReference>
<evidence type="ECO:0000259" key="1">
    <source>
        <dbReference type="Pfam" id="PF21834"/>
    </source>
</evidence>
<evidence type="ECO:0000313" key="3">
    <source>
        <dbReference type="Proteomes" id="UP000295122"/>
    </source>
</evidence>
<dbReference type="Pfam" id="PF21834">
    <property type="entry name" value="DUF6894"/>
    <property type="match status" value="1"/>
</dbReference>
<keyword evidence="3" id="KW-1185">Reference proteome</keyword>